<evidence type="ECO:0000313" key="1">
    <source>
        <dbReference type="EMBL" id="MPM12882.1"/>
    </source>
</evidence>
<reference evidence="1" key="1">
    <citation type="submission" date="2019-08" db="EMBL/GenBank/DDBJ databases">
        <authorList>
            <person name="Kucharzyk K."/>
            <person name="Murdoch R.W."/>
            <person name="Higgins S."/>
            <person name="Loffler F."/>
        </authorList>
    </citation>
    <scope>NUCLEOTIDE SEQUENCE</scope>
</reference>
<organism evidence="1">
    <name type="scientific">bioreactor metagenome</name>
    <dbReference type="NCBI Taxonomy" id="1076179"/>
    <lineage>
        <taxon>unclassified sequences</taxon>
        <taxon>metagenomes</taxon>
        <taxon>ecological metagenomes</taxon>
    </lineage>
</organism>
<dbReference type="AlphaFoldDB" id="A0A644X9N2"/>
<dbReference type="InterPro" id="IPR036610">
    <property type="entry name" value="PEBP-like_sf"/>
</dbReference>
<dbReference type="Gene3D" id="3.90.280.10">
    <property type="entry name" value="PEBP-like"/>
    <property type="match status" value="1"/>
</dbReference>
<dbReference type="InterPro" id="IPR005247">
    <property type="entry name" value="YbhB_YbcL/LppC-like"/>
</dbReference>
<dbReference type="Pfam" id="PF01161">
    <property type="entry name" value="PBP"/>
    <property type="match status" value="1"/>
</dbReference>
<accession>A0A644X9N2</accession>
<gene>
    <name evidence="1" type="ORF">SDC9_59237</name>
</gene>
<comment type="caution">
    <text evidence="1">The sequence shown here is derived from an EMBL/GenBank/DDBJ whole genome shotgun (WGS) entry which is preliminary data.</text>
</comment>
<dbReference type="NCBIfam" id="TIGR00481">
    <property type="entry name" value="YbhB/YbcL family Raf kinase inhibitor-like protein"/>
    <property type="match status" value="1"/>
</dbReference>
<proteinExistence type="predicted"/>
<evidence type="ECO:0008006" key="2">
    <source>
        <dbReference type="Google" id="ProtNLM"/>
    </source>
</evidence>
<dbReference type="SUPFAM" id="SSF49777">
    <property type="entry name" value="PEBP-like"/>
    <property type="match status" value="1"/>
</dbReference>
<dbReference type="EMBL" id="VSSQ01002034">
    <property type="protein sequence ID" value="MPM12882.1"/>
    <property type="molecule type" value="Genomic_DNA"/>
</dbReference>
<dbReference type="InterPro" id="IPR008914">
    <property type="entry name" value="PEBP"/>
</dbReference>
<sequence>MDAGSIFGSWRKLSPPDFNLNGISSDAKSIAITLDDASHPFFPNYNHWVIWNLQVHPIIPEGIPKGKSVERLGGAVQGIAYGRHRYRGPKPPFHSIHVYVFTVYILDCKLNLPASKRKHDFLAAAEGHILQKATLSGIFQARR</sequence>
<dbReference type="CDD" id="cd00865">
    <property type="entry name" value="PEBP_bact_arch"/>
    <property type="match status" value="1"/>
</dbReference>
<protein>
    <recommendedName>
        <fullName evidence="2">Lipoprotein LppC</fullName>
    </recommendedName>
</protein>
<name>A0A644X9N2_9ZZZZ</name>